<protein>
    <submittedName>
        <fullName evidence="1">Uncharacterized protein</fullName>
    </submittedName>
</protein>
<accession>A0ACB8CIM4</accession>
<evidence type="ECO:0000313" key="2">
    <source>
        <dbReference type="Proteomes" id="UP000821865"/>
    </source>
</evidence>
<reference evidence="1" key="1">
    <citation type="submission" date="2020-05" db="EMBL/GenBank/DDBJ databases">
        <title>Large-scale comparative analyses of tick genomes elucidate their genetic diversity and vector capacities.</title>
        <authorList>
            <person name="Jia N."/>
            <person name="Wang J."/>
            <person name="Shi W."/>
            <person name="Du L."/>
            <person name="Sun Y."/>
            <person name="Zhan W."/>
            <person name="Jiang J."/>
            <person name="Wang Q."/>
            <person name="Zhang B."/>
            <person name="Ji P."/>
            <person name="Sakyi L.B."/>
            <person name="Cui X."/>
            <person name="Yuan T."/>
            <person name="Jiang B."/>
            <person name="Yang W."/>
            <person name="Lam T.T.-Y."/>
            <person name="Chang Q."/>
            <person name="Ding S."/>
            <person name="Wang X."/>
            <person name="Zhu J."/>
            <person name="Ruan X."/>
            <person name="Zhao L."/>
            <person name="Wei J."/>
            <person name="Que T."/>
            <person name="Du C."/>
            <person name="Cheng J."/>
            <person name="Dai P."/>
            <person name="Han X."/>
            <person name="Huang E."/>
            <person name="Gao Y."/>
            <person name="Liu J."/>
            <person name="Shao H."/>
            <person name="Ye R."/>
            <person name="Li L."/>
            <person name="Wei W."/>
            <person name="Wang X."/>
            <person name="Wang C."/>
            <person name="Yang T."/>
            <person name="Huo Q."/>
            <person name="Li W."/>
            <person name="Guo W."/>
            <person name="Chen H."/>
            <person name="Zhou L."/>
            <person name="Ni X."/>
            <person name="Tian J."/>
            <person name="Zhou Y."/>
            <person name="Sheng Y."/>
            <person name="Liu T."/>
            <person name="Pan Y."/>
            <person name="Xia L."/>
            <person name="Li J."/>
            <person name="Zhao F."/>
            <person name="Cao W."/>
        </authorList>
    </citation>
    <scope>NUCLEOTIDE SEQUENCE</scope>
    <source>
        <strain evidence="1">Dsil-2018</strain>
    </source>
</reference>
<gene>
    <name evidence="1" type="ORF">HPB49_024823</name>
</gene>
<name>A0ACB8CIM4_DERSI</name>
<dbReference type="Proteomes" id="UP000821865">
    <property type="component" value="Chromosome 7"/>
</dbReference>
<evidence type="ECO:0000313" key="1">
    <source>
        <dbReference type="EMBL" id="KAH7942522.1"/>
    </source>
</evidence>
<keyword evidence="2" id="KW-1185">Reference proteome</keyword>
<dbReference type="EMBL" id="CM023476">
    <property type="protein sequence ID" value="KAH7942522.1"/>
    <property type="molecule type" value="Genomic_DNA"/>
</dbReference>
<comment type="caution">
    <text evidence="1">The sequence shown here is derived from an EMBL/GenBank/DDBJ whole genome shotgun (WGS) entry which is preliminary data.</text>
</comment>
<organism evidence="1 2">
    <name type="scientific">Dermacentor silvarum</name>
    <name type="common">Tick</name>
    <dbReference type="NCBI Taxonomy" id="543639"/>
    <lineage>
        <taxon>Eukaryota</taxon>
        <taxon>Metazoa</taxon>
        <taxon>Ecdysozoa</taxon>
        <taxon>Arthropoda</taxon>
        <taxon>Chelicerata</taxon>
        <taxon>Arachnida</taxon>
        <taxon>Acari</taxon>
        <taxon>Parasitiformes</taxon>
        <taxon>Ixodida</taxon>
        <taxon>Ixodoidea</taxon>
        <taxon>Ixodidae</taxon>
        <taxon>Rhipicephalinae</taxon>
        <taxon>Dermacentor</taxon>
    </lineage>
</organism>
<sequence>MHAKTQPSENIFGVPDASELTIRKRSRNQNLPRLPWHDEKIITRPCAPWSAAGLTTEDHQDIIFRQRPKQNLVIMSTLQSPVAEALYKVRELSLGQRVYAITTNFAAPDNSRKGIVPGFAPGTPSSTLGDELLAPGTHILQARMMGQTNVASERNVRFTDWAKFGESRRDPPEGQGTATDTPDIDPHLLHLWNARRGLTRPWKRRRLNRKLSKRIDQITRESQEYADTLTRNNRRGFCDRLSGILSTATTWSILRSLRDPTITKRKTFQQLHILMHECRDDASTLLSDVDKHFIPTGPPPQYPDHSYIGEANELLDADITADEMRTHLQDLRRNTAPGANHIRFATLRIRQSHRRRRVPECAAPPRFTRKMSQVPAMPRNVSSGGQRVVTAVRREFGMHVYFNEPFNADQKDFRVEFSRKFVKNSKLTIVVEVLANRYMEICYETLENSDKYFYLSRDPIDAKLYAGTKLLHLTHHHRQDLPLSNNTFDSGKPLVFQLEWRSDDKIEFYVEGKASITGTKPSATSLKDCARLVAGEQFVGDTSKDLRGFKVYEVHHTSTRWQTLFEENYSYTLPAQYALAANGLIRFSGKCIMREHRTGERSSSSPVDGSRRFEREVKLLDAPLFVQFIRDVVTSPVALPPDDFFPIERPAATEVPRDLPLL</sequence>
<proteinExistence type="predicted"/>